<keyword evidence="2 4" id="KW-0442">Lipid degradation</keyword>
<evidence type="ECO:0000256" key="3">
    <source>
        <dbReference type="ARBA" id="ARBA00023098"/>
    </source>
</evidence>
<protein>
    <submittedName>
        <fullName evidence="6">Esterase of the alpha-beta hydrolase superfamily</fullName>
    </submittedName>
</protein>
<sequence>MFFWKKQKKVLVLGGGAARGLASIGVLKILERYGISDRHSFDLVVGTSIGSLIGAAYCAGKSLLELEHEAVQFKWPSLLDVAFSPTGILKGDKLEKVIVDMIGVKSFSDLSVPFVVATTDIETGEEVVHTSGDLIKLVRASCSWPGFFSSVNVDGRMLADGGIRNSVPTKIAYNLGASFVVAIDPGFGVKHEKMDNALKALVQSIQIMGEELNSYQTEDADIVIKPRLKNIDQFDFDKADFIIKQGELAAIEQLSVLRRRLS</sequence>
<dbReference type="InterPro" id="IPR016035">
    <property type="entry name" value="Acyl_Trfase/lysoPLipase"/>
</dbReference>
<evidence type="ECO:0000256" key="1">
    <source>
        <dbReference type="ARBA" id="ARBA00022801"/>
    </source>
</evidence>
<dbReference type="InterPro" id="IPR002641">
    <property type="entry name" value="PNPLA_dom"/>
</dbReference>
<dbReference type="Pfam" id="PF01734">
    <property type="entry name" value="Patatin"/>
    <property type="match status" value="1"/>
</dbReference>
<dbReference type="GO" id="GO:0016042">
    <property type="term" value="P:lipid catabolic process"/>
    <property type="evidence" value="ECO:0007669"/>
    <property type="project" value="UniProtKB-UniRule"/>
</dbReference>
<dbReference type="AlphaFoldDB" id="A0A0F0CQL3"/>
<feature type="active site" description="Nucleophile" evidence="4">
    <location>
        <position position="48"/>
    </location>
</feature>
<name>A0A0F0CQL3_9BACT</name>
<feature type="short sequence motif" description="DGA/G" evidence="4">
    <location>
        <begin position="160"/>
        <end position="162"/>
    </location>
</feature>
<evidence type="ECO:0000256" key="2">
    <source>
        <dbReference type="ARBA" id="ARBA00022963"/>
    </source>
</evidence>
<dbReference type="PANTHER" id="PTHR14226">
    <property type="entry name" value="NEUROPATHY TARGET ESTERASE/SWISS CHEESE D.MELANOGASTER"/>
    <property type="match status" value="1"/>
</dbReference>
<evidence type="ECO:0000259" key="5">
    <source>
        <dbReference type="PROSITE" id="PS51635"/>
    </source>
</evidence>
<keyword evidence="3 4" id="KW-0443">Lipid metabolism</keyword>
<dbReference type="GO" id="GO:0016787">
    <property type="term" value="F:hydrolase activity"/>
    <property type="evidence" value="ECO:0007669"/>
    <property type="project" value="UniProtKB-UniRule"/>
</dbReference>
<dbReference type="PROSITE" id="PS51635">
    <property type="entry name" value="PNPLA"/>
    <property type="match status" value="1"/>
</dbReference>
<dbReference type="PANTHER" id="PTHR14226:SF76">
    <property type="entry name" value="NTE FAMILY PROTEIN RSSA"/>
    <property type="match status" value="1"/>
</dbReference>
<dbReference type="SUPFAM" id="SSF52151">
    <property type="entry name" value="FabD/lysophospholipase-like"/>
    <property type="match status" value="1"/>
</dbReference>
<evidence type="ECO:0000256" key="4">
    <source>
        <dbReference type="PROSITE-ProRule" id="PRU01161"/>
    </source>
</evidence>
<accession>A0A0F0CQL3</accession>
<dbReference type="EMBL" id="JYNY01000497">
    <property type="protein sequence ID" value="KJJ83700.1"/>
    <property type="molecule type" value="Genomic_DNA"/>
</dbReference>
<dbReference type="Gene3D" id="3.40.1090.10">
    <property type="entry name" value="Cytosolic phospholipase A2 catalytic domain"/>
    <property type="match status" value="2"/>
</dbReference>
<dbReference type="InterPro" id="IPR050301">
    <property type="entry name" value="NTE"/>
</dbReference>
<comment type="caution">
    <text evidence="4">Lacks conserved residue(s) required for the propagation of feature annotation.</text>
</comment>
<feature type="domain" description="PNPLA" evidence="5">
    <location>
        <begin position="11"/>
        <end position="173"/>
    </location>
</feature>
<organism evidence="6 7">
    <name type="scientific">Candidatus Omnitrophus magneticus</name>
    <dbReference type="NCBI Taxonomy" id="1609969"/>
    <lineage>
        <taxon>Bacteria</taxon>
        <taxon>Pseudomonadati</taxon>
        <taxon>Candidatus Omnitrophota</taxon>
        <taxon>Candidatus Omnitrophus</taxon>
    </lineage>
</organism>
<feature type="active site" description="Proton acceptor" evidence="4">
    <location>
        <position position="160"/>
    </location>
</feature>
<proteinExistence type="predicted"/>
<evidence type="ECO:0000313" key="7">
    <source>
        <dbReference type="Proteomes" id="UP000033428"/>
    </source>
</evidence>
<reference evidence="6 7" key="1">
    <citation type="submission" date="2015-02" db="EMBL/GenBank/DDBJ databases">
        <title>Single-cell genomics of uncultivated deep-branching MTB reveals a conserved set of magnetosome genes.</title>
        <authorList>
            <person name="Kolinko S."/>
            <person name="Richter M."/>
            <person name="Glockner F.O."/>
            <person name="Brachmann A."/>
            <person name="Schuler D."/>
        </authorList>
    </citation>
    <scope>NUCLEOTIDE SEQUENCE [LARGE SCALE GENOMIC DNA]</scope>
    <source>
        <strain evidence="6">SKK-01</strain>
    </source>
</reference>
<keyword evidence="1 4" id="KW-0378">Hydrolase</keyword>
<evidence type="ECO:0000313" key="6">
    <source>
        <dbReference type="EMBL" id="KJJ83700.1"/>
    </source>
</evidence>
<feature type="short sequence motif" description="GXSXG" evidence="4">
    <location>
        <begin position="46"/>
        <end position="50"/>
    </location>
</feature>
<comment type="caution">
    <text evidence="6">The sequence shown here is derived from an EMBL/GenBank/DDBJ whole genome shotgun (WGS) entry which is preliminary data.</text>
</comment>
<keyword evidence="7" id="KW-1185">Reference proteome</keyword>
<dbReference type="Proteomes" id="UP000033428">
    <property type="component" value="Unassembled WGS sequence"/>
</dbReference>
<gene>
    <name evidence="6" type="ORF">OMAG_002421</name>
</gene>